<evidence type="ECO:0000313" key="2">
    <source>
        <dbReference type="Proteomes" id="UP000184932"/>
    </source>
</evidence>
<accession>A0A1N6G169</accession>
<reference evidence="2" key="1">
    <citation type="submission" date="2016-11" db="EMBL/GenBank/DDBJ databases">
        <authorList>
            <person name="Varghese N."/>
            <person name="Submissions S."/>
        </authorList>
    </citation>
    <scope>NUCLEOTIDE SEQUENCE [LARGE SCALE GENOMIC DNA]</scope>
    <source>
        <strain evidence="2">DSM 29440</strain>
    </source>
</reference>
<proteinExistence type="predicted"/>
<dbReference type="STRING" id="1217970.SAMN05444002_2117"/>
<gene>
    <name evidence="1" type="ORF">SAMN05444002_2117</name>
</gene>
<name>A0A1N6G169_9RHOB</name>
<evidence type="ECO:0000313" key="1">
    <source>
        <dbReference type="EMBL" id="SIO01182.1"/>
    </source>
</evidence>
<dbReference type="PIRSF" id="PIRSF028301">
    <property type="entry name" value="UCP028301"/>
    <property type="match status" value="1"/>
</dbReference>
<protein>
    <submittedName>
        <fullName evidence="1">Type VI secretion system protein ImpB</fullName>
    </submittedName>
</protein>
<dbReference type="AlphaFoldDB" id="A0A1N6G169"/>
<dbReference type="PANTHER" id="PTHR35850:SF1">
    <property type="entry name" value="TYPE VI SECRETION SYSTEM SHEATH PROTEIN TSSB1"/>
    <property type="match status" value="1"/>
</dbReference>
<dbReference type="PANTHER" id="PTHR35850">
    <property type="entry name" value="CYTOPLASMIC PROTEIN-RELATED"/>
    <property type="match status" value="1"/>
</dbReference>
<dbReference type="Proteomes" id="UP000184932">
    <property type="component" value="Unassembled WGS sequence"/>
</dbReference>
<dbReference type="RefSeq" id="WP_074256178.1">
    <property type="nucleotide sequence ID" value="NZ_FSRL01000001.1"/>
</dbReference>
<keyword evidence="2" id="KW-1185">Reference proteome</keyword>
<dbReference type="OrthoDB" id="9789942at2"/>
<dbReference type="InterPro" id="IPR008312">
    <property type="entry name" value="T6SS_TssB1"/>
</dbReference>
<organism evidence="1 2">
    <name type="scientific">Vannielia litorea</name>
    <dbReference type="NCBI Taxonomy" id="1217970"/>
    <lineage>
        <taxon>Bacteria</taxon>
        <taxon>Pseudomonadati</taxon>
        <taxon>Pseudomonadota</taxon>
        <taxon>Alphaproteobacteria</taxon>
        <taxon>Rhodobacterales</taxon>
        <taxon>Paracoccaceae</taxon>
        <taxon>Vannielia</taxon>
    </lineage>
</organism>
<dbReference type="NCBIfam" id="TIGR03358">
    <property type="entry name" value="VI_chp_5"/>
    <property type="match status" value="1"/>
</dbReference>
<dbReference type="EMBL" id="FSRL01000001">
    <property type="protein sequence ID" value="SIO01182.1"/>
    <property type="molecule type" value="Genomic_DNA"/>
</dbReference>
<sequence>MSDSATRFIKRNRPPRVQIAYEDPYDSQKNVELPFVMGVMADLSGNSSAVEKDPMNERKFTQVDTENFDDYMDAVAPGVSFNVDNKLGEGDEGEKLGVSLNFKKMSDMDPGEIAKQVPALKKLLEARDELANLQRYMNGKAGAQDQLRKLLADPEMMKMLAEKRAEGGAEDGGEESEG</sequence>
<dbReference type="Pfam" id="PF05591">
    <property type="entry name" value="T6SS_VipA"/>
    <property type="match status" value="1"/>
</dbReference>